<proteinExistence type="predicted"/>
<dbReference type="AlphaFoldDB" id="A4E7C3"/>
<dbReference type="Proteomes" id="UP000002979">
    <property type="component" value="Unassembled WGS sequence"/>
</dbReference>
<evidence type="ECO:0000313" key="1">
    <source>
        <dbReference type="EMBL" id="EBA40633.1"/>
    </source>
</evidence>
<evidence type="ECO:0000313" key="2">
    <source>
        <dbReference type="Proteomes" id="UP000002979"/>
    </source>
</evidence>
<protein>
    <submittedName>
        <fullName evidence="1">Uncharacterized protein</fullName>
    </submittedName>
</protein>
<accession>A4E7C3</accession>
<sequence>MRSRITLLLGAGAALPVAVLSAEEMYLNGWKAGKRRKT</sequence>
<gene>
    <name evidence="1" type="ORF">COLAER_00305</name>
</gene>
<reference evidence="1 2" key="2">
    <citation type="submission" date="2007-04" db="EMBL/GenBank/DDBJ databases">
        <authorList>
            <person name="Fulton L."/>
            <person name="Clifton S."/>
            <person name="Fulton B."/>
            <person name="Xu J."/>
            <person name="Minx P."/>
            <person name="Mardis E.R."/>
            <person name="Wilson R.K."/>
        </authorList>
    </citation>
    <scope>NUCLEOTIDE SEQUENCE [LARGE SCALE GENOMIC DNA]</scope>
    <source>
        <strain evidence="2">ATCC 25986 / DSM 3979 / JCM 10188 / KCTC 3647 / NCTC 11838 / VPI 1003</strain>
    </source>
</reference>
<organism evidence="1 2">
    <name type="scientific">Collinsella aerofaciens (strain ATCC 25986 / DSM 3979 / JCM 10188 / KCTC 3647 / NCTC 11838 / VPI 1003)</name>
    <dbReference type="NCBI Taxonomy" id="411903"/>
    <lineage>
        <taxon>Bacteria</taxon>
        <taxon>Bacillati</taxon>
        <taxon>Actinomycetota</taxon>
        <taxon>Coriobacteriia</taxon>
        <taxon>Coriobacteriales</taxon>
        <taxon>Coriobacteriaceae</taxon>
        <taxon>Collinsella</taxon>
    </lineage>
</organism>
<name>A4E7C3_COLAA</name>
<dbReference type="EMBL" id="AAVN02000001">
    <property type="protein sequence ID" value="EBA40633.1"/>
    <property type="molecule type" value="Genomic_DNA"/>
</dbReference>
<comment type="caution">
    <text evidence="1">The sequence shown here is derived from an EMBL/GenBank/DDBJ whole genome shotgun (WGS) entry which is preliminary data.</text>
</comment>
<reference evidence="1 2" key="1">
    <citation type="submission" date="2007-01" db="EMBL/GenBank/DDBJ databases">
        <title>Draft genome sequence of Collinsella aerofaciens (ATCC 25986).</title>
        <authorList>
            <person name="Sudarsanam P."/>
            <person name="Ley R."/>
            <person name="Guruge J."/>
            <person name="Turnbaugh P.J."/>
            <person name="Mahowald M."/>
            <person name="Liep D."/>
            <person name="Gordon J."/>
        </authorList>
    </citation>
    <scope>NUCLEOTIDE SEQUENCE [LARGE SCALE GENOMIC DNA]</scope>
    <source>
        <strain evidence="2">ATCC 25986 / DSM 3979 / JCM 10188 / KCTC 3647 / NCTC 11838 / VPI 1003</strain>
    </source>
</reference>